<dbReference type="InterPro" id="IPR012902">
    <property type="entry name" value="N_methyl_site"/>
</dbReference>
<dbReference type="AlphaFoldDB" id="S3XHI3"/>
<protein>
    <submittedName>
        <fullName evidence="1">Prepilin-type N-terminal cleavage/methylation domain-containing protein</fullName>
    </submittedName>
</protein>
<dbReference type="SUPFAM" id="SSF54523">
    <property type="entry name" value="Pili subunits"/>
    <property type="match status" value="1"/>
</dbReference>
<dbReference type="RefSeq" id="WP_016646885.1">
    <property type="nucleotide sequence ID" value="NZ_KE340327.1"/>
</dbReference>
<evidence type="ECO:0000313" key="1">
    <source>
        <dbReference type="EMBL" id="EPH08837.1"/>
    </source>
</evidence>
<accession>S3XHI3</accession>
<dbReference type="NCBIfam" id="TIGR02532">
    <property type="entry name" value="IV_pilin_GFxxxE"/>
    <property type="match status" value="1"/>
</dbReference>
<dbReference type="EMBL" id="AGYD01000008">
    <property type="protein sequence ID" value="EPH08837.1"/>
    <property type="molecule type" value="Genomic_DNA"/>
</dbReference>
<gene>
    <name evidence="1" type="ORF">HMPREF9309_01030</name>
</gene>
<dbReference type="HOGENOM" id="CLU_142725_0_0_7"/>
<sequence>MNKKAFTMIELVFVIVILGILAGVALPKLSVTRDDATMAKVRADLASIRSGIALDKSKAMMEGRLSEWKKDANIEALANDGFKSVVQGGIKEGNARNGWTFSKTTATACVAGKCATFALVGDKNASGQAGDFICIKDYCNLFE</sequence>
<proteinExistence type="predicted"/>
<organism evidence="1 2">
    <name type="scientific">Campylobacter ureolyticus ACS-301-V-Sch3b</name>
    <dbReference type="NCBI Taxonomy" id="883165"/>
    <lineage>
        <taxon>Bacteria</taxon>
        <taxon>Pseudomonadati</taxon>
        <taxon>Campylobacterota</taxon>
        <taxon>Epsilonproteobacteria</taxon>
        <taxon>Campylobacterales</taxon>
        <taxon>Campylobacteraceae</taxon>
        <taxon>Campylobacter</taxon>
    </lineage>
</organism>
<dbReference type="Gene3D" id="3.30.700.10">
    <property type="entry name" value="Glycoprotein, Type 4 Pilin"/>
    <property type="match status" value="1"/>
</dbReference>
<evidence type="ECO:0000313" key="2">
    <source>
        <dbReference type="Proteomes" id="UP000014539"/>
    </source>
</evidence>
<dbReference type="Pfam" id="PF07963">
    <property type="entry name" value="N_methyl"/>
    <property type="match status" value="1"/>
</dbReference>
<comment type="caution">
    <text evidence="1">The sequence shown here is derived from an EMBL/GenBank/DDBJ whole genome shotgun (WGS) entry which is preliminary data.</text>
</comment>
<dbReference type="Proteomes" id="UP000014539">
    <property type="component" value="Unassembled WGS sequence"/>
</dbReference>
<reference evidence="1 2" key="1">
    <citation type="submission" date="2013-06" db="EMBL/GenBank/DDBJ databases">
        <title>The Genome Sequence of Campylobacter ureolyticus ACS-301-V-SCH3B.</title>
        <authorList>
            <consortium name="The Broad Institute Genomics Platform"/>
            <person name="Earl A."/>
            <person name="Ward D."/>
            <person name="Feldgarden M."/>
            <person name="Gevers D."/>
            <person name="Saerens B."/>
            <person name="Vaneechoutte M."/>
            <person name="Walker B."/>
            <person name="Young S."/>
            <person name="Zeng Q."/>
            <person name="Gargeya S."/>
            <person name="Fitzgerald M."/>
            <person name="Haas B."/>
            <person name="Abouelleil A."/>
            <person name="Allen A.W."/>
            <person name="Alvarado L."/>
            <person name="Arachchi H.M."/>
            <person name="Berlin A.M."/>
            <person name="Chapman S.B."/>
            <person name="Gainer-Dewar J."/>
            <person name="Goldberg J."/>
            <person name="Griggs A."/>
            <person name="Gujja S."/>
            <person name="Hansen M."/>
            <person name="Howarth C."/>
            <person name="Imamovic A."/>
            <person name="Ireland A."/>
            <person name="Larimer J."/>
            <person name="McCowan C."/>
            <person name="Murphy C."/>
            <person name="Pearson M."/>
            <person name="Poon T.W."/>
            <person name="Priest M."/>
            <person name="Roberts A."/>
            <person name="Saif S."/>
            <person name="Shea T."/>
            <person name="Sisk P."/>
            <person name="Sykes S."/>
            <person name="Wortman J."/>
            <person name="Nusbaum C."/>
            <person name="Birren B."/>
        </authorList>
    </citation>
    <scope>NUCLEOTIDE SEQUENCE [LARGE SCALE GENOMIC DNA]</scope>
    <source>
        <strain evidence="1 2">ACS-301-V-Sch3b</strain>
    </source>
</reference>
<dbReference type="InterPro" id="IPR045584">
    <property type="entry name" value="Pilin-like"/>
</dbReference>
<dbReference type="PATRIC" id="fig|883165.3.peg.1044"/>
<keyword evidence="2" id="KW-1185">Reference proteome</keyword>
<name>S3XHI3_9BACT</name>